<evidence type="ECO:0000313" key="17">
    <source>
        <dbReference type="EMBL" id="MBP2171100.1"/>
    </source>
</evidence>
<dbReference type="InterPro" id="IPR044901">
    <property type="entry name" value="Trehalose_TreZ_E-set_sf"/>
</dbReference>
<evidence type="ECO:0000256" key="6">
    <source>
        <dbReference type="ARBA" id="ARBA00022490"/>
    </source>
</evidence>
<dbReference type="RefSeq" id="WP_017802041.1">
    <property type="nucleotide sequence ID" value="NZ_JAGGMQ010000001.1"/>
</dbReference>
<dbReference type="PANTHER" id="PTHR43002">
    <property type="entry name" value="GLYCOGEN DEBRANCHING ENZYME"/>
    <property type="match status" value="1"/>
</dbReference>
<comment type="catalytic activity">
    <reaction evidence="12 14">
        <text>hydrolysis of (1-&gt;4)-alpha-D-glucosidic linkage in 4-alpha-D-[(1-&gt;4)-alpha-D-glucanosyl]n trehalose to yield trehalose and (1-&gt;4)-alpha-D-glucan.</text>
        <dbReference type="EC" id="3.2.1.141"/>
    </reaction>
</comment>
<sequence length="595" mass="65493">MESKAFLKSWGAEFVAPGTVRFRLWATGQHSVTLRLSGEDLQMNANGDGWFELQVTDVLPDAEYNFVLADGMVVPDPASRAQKTDVNGASLVIDPSRYHWQHSEWRGRPWEETVVYEMHIGAFTPEGTLQAAIAKLPWLAELGITMIEILPLAQSGGNRGWGYDGVLFYAPHCAYGTPDDVKAFVDAAHGYGLSVVLDIVLNHFGPEGNYLPLLAPDFFHKERMTPWGAGIACDVDAVRRYIVEAPLYWLTEFNLDGLRFDAIDQIEDPSAKHLLIEIAERIRAAITDRPVHLTTEDSRNVIFLHPREPDGSVPLFSGEWNDDFHNAMHVFATGETHAYYQDFASEPEKLIARVLTEGFAYQGEVSPHSGEPRGVSSASQPPTAFVDFIQNHDQTGNRAQGERLIALAGVDRTRLLLATLLLSPHIPLLFMGEEYGETNPFLFFTDFHGDLARAVREGRAREFADHAGHEGESVPDPNARSTFEKSKLDWRKPESNEGKAWLALSRELLALRQQYIVPLLASAGGNAGNIVATAPGFFAVSWRFPLGTLSIALNIGTHARPLPDQPGDIIFASPQATDSLPPNAIVVRLASGAAA</sequence>
<evidence type="ECO:0000256" key="4">
    <source>
        <dbReference type="ARBA" id="ARBA00012268"/>
    </source>
</evidence>
<dbReference type="SMART" id="SM00642">
    <property type="entry name" value="Aamy"/>
    <property type="match status" value="1"/>
</dbReference>
<evidence type="ECO:0000256" key="14">
    <source>
        <dbReference type="PIRNR" id="PIRNR006337"/>
    </source>
</evidence>
<feature type="compositionally biased region" description="Basic and acidic residues" evidence="15">
    <location>
        <begin position="463"/>
        <end position="472"/>
    </location>
</feature>
<comment type="subcellular location">
    <subcellularLocation>
        <location evidence="1">Cytoplasm</location>
    </subcellularLocation>
</comment>
<dbReference type="SUPFAM" id="SSF51445">
    <property type="entry name" value="(Trans)glycosidases"/>
    <property type="match status" value="1"/>
</dbReference>
<evidence type="ECO:0000256" key="7">
    <source>
        <dbReference type="ARBA" id="ARBA00022801"/>
    </source>
</evidence>
<accession>A0ABS4PG66</accession>
<name>A0ABS4PG66_9GAMM</name>
<protein>
    <recommendedName>
        <fullName evidence="5 13">Malto-oligosyltrehalose trehalohydrolase</fullName>
        <shortName evidence="14">MTHase</shortName>
        <ecNumber evidence="4 13">3.2.1.141</ecNumber>
    </recommendedName>
    <alternativeName>
        <fullName evidence="11 14">4-alpha-D-((1-&gt;4)-alpha-D-glucano)trehalose trehalohydrolase</fullName>
    </alternativeName>
    <alternativeName>
        <fullName evidence="10 14">Maltooligosyl trehalose trehalohydrolase</fullName>
    </alternativeName>
</protein>
<dbReference type="SUPFAM" id="SSF81296">
    <property type="entry name" value="E set domains"/>
    <property type="match status" value="1"/>
</dbReference>
<reference evidence="18" key="1">
    <citation type="submission" date="2023-07" db="EMBL/GenBank/DDBJ databases">
        <title>Genome mining of underrepresented organisms for secondary metabolites.</title>
        <authorList>
            <person name="D'Agostino P.M."/>
        </authorList>
    </citation>
    <scope>NUCLEOTIDE SEQUENCE [LARGE SCALE GENOMIC DNA]</scope>
    <source>
        <strain evidence="18">WS4403</strain>
    </source>
</reference>
<feature type="domain" description="Glycosyl hydrolase family 13 catalytic" evidence="16">
    <location>
        <begin position="112"/>
        <end position="512"/>
    </location>
</feature>
<dbReference type="InterPro" id="IPR013783">
    <property type="entry name" value="Ig-like_fold"/>
</dbReference>
<feature type="region of interest" description="Disordered" evidence="15">
    <location>
        <begin position="463"/>
        <end position="485"/>
    </location>
</feature>
<dbReference type="EMBL" id="JAGGMQ010000001">
    <property type="protein sequence ID" value="MBP2171100.1"/>
    <property type="molecule type" value="Genomic_DNA"/>
</dbReference>
<dbReference type="Proteomes" id="UP001195624">
    <property type="component" value="Unassembled WGS sequence"/>
</dbReference>
<evidence type="ECO:0000313" key="18">
    <source>
        <dbReference type="Proteomes" id="UP001195624"/>
    </source>
</evidence>
<evidence type="ECO:0000256" key="5">
    <source>
        <dbReference type="ARBA" id="ARBA00015938"/>
    </source>
</evidence>
<evidence type="ECO:0000256" key="13">
    <source>
        <dbReference type="NCBIfam" id="TIGR02402"/>
    </source>
</evidence>
<keyword evidence="9 14" id="KW-0326">Glycosidase</keyword>
<gene>
    <name evidence="17" type="ORF">J2125_004292</name>
</gene>
<evidence type="ECO:0000256" key="2">
    <source>
        <dbReference type="ARBA" id="ARBA00005199"/>
    </source>
</evidence>
<organism evidence="17 18">
    <name type="scientific">Winslowiella toletana</name>
    <dbReference type="NCBI Taxonomy" id="92490"/>
    <lineage>
        <taxon>Bacteria</taxon>
        <taxon>Pseudomonadati</taxon>
        <taxon>Pseudomonadota</taxon>
        <taxon>Gammaproteobacteria</taxon>
        <taxon>Enterobacterales</taxon>
        <taxon>Erwiniaceae</taxon>
        <taxon>Winslowiella</taxon>
    </lineage>
</organism>
<dbReference type="Gene3D" id="2.60.40.10">
    <property type="entry name" value="Immunoglobulins"/>
    <property type="match status" value="1"/>
</dbReference>
<evidence type="ECO:0000259" key="16">
    <source>
        <dbReference type="SMART" id="SM00642"/>
    </source>
</evidence>
<dbReference type="CDD" id="cd02853">
    <property type="entry name" value="E_set_MTHase_like_N"/>
    <property type="match status" value="1"/>
</dbReference>
<keyword evidence="8" id="KW-0119">Carbohydrate metabolism</keyword>
<comment type="caution">
    <text evidence="17">The sequence shown here is derived from an EMBL/GenBank/DDBJ whole genome shotgun (WGS) entry which is preliminary data.</text>
</comment>
<evidence type="ECO:0000256" key="9">
    <source>
        <dbReference type="ARBA" id="ARBA00023295"/>
    </source>
</evidence>
<dbReference type="Pfam" id="PF00128">
    <property type="entry name" value="Alpha-amylase"/>
    <property type="match status" value="2"/>
</dbReference>
<dbReference type="Gene3D" id="3.20.20.80">
    <property type="entry name" value="Glycosidases"/>
    <property type="match status" value="1"/>
</dbReference>
<dbReference type="InterPro" id="IPR017853">
    <property type="entry name" value="GH"/>
</dbReference>
<evidence type="ECO:0000256" key="12">
    <source>
        <dbReference type="ARBA" id="ARBA00034013"/>
    </source>
</evidence>
<dbReference type="NCBIfam" id="TIGR02402">
    <property type="entry name" value="trehalose_TreZ"/>
    <property type="match status" value="1"/>
</dbReference>
<dbReference type="PIRSF" id="PIRSF006337">
    <property type="entry name" value="Trehalose_TreZ"/>
    <property type="match status" value="1"/>
</dbReference>
<keyword evidence="7 14" id="KW-0378">Hydrolase</keyword>
<proteinExistence type="inferred from homology"/>
<evidence type="ECO:0000256" key="3">
    <source>
        <dbReference type="ARBA" id="ARBA00008061"/>
    </source>
</evidence>
<evidence type="ECO:0000256" key="1">
    <source>
        <dbReference type="ARBA" id="ARBA00004496"/>
    </source>
</evidence>
<dbReference type="CDD" id="cd11325">
    <property type="entry name" value="AmyAc_GTHase"/>
    <property type="match status" value="1"/>
</dbReference>
<dbReference type="InterPro" id="IPR014756">
    <property type="entry name" value="Ig_E-set"/>
</dbReference>
<dbReference type="InterPro" id="IPR013780">
    <property type="entry name" value="Glyco_hydro_b"/>
</dbReference>
<dbReference type="EC" id="3.2.1.141" evidence="4 13"/>
<evidence type="ECO:0000256" key="11">
    <source>
        <dbReference type="ARBA" id="ARBA00033284"/>
    </source>
</evidence>
<comment type="pathway">
    <text evidence="2 14">Glycan biosynthesis; trehalose biosynthesis.</text>
</comment>
<keyword evidence="18" id="KW-1185">Reference proteome</keyword>
<comment type="similarity">
    <text evidence="3 14">Belongs to the glycosyl hydrolase 13 family.</text>
</comment>
<keyword evidence="6" id="KW-0963">Cytoplasm</keyword>
<evidence type="ECO:0000256" key="10">
    <source>
        <dbReference type="ARBA" id="ARBA00032057"/>
    </source>
</evidence>
<dbReference type="InterPro" id="IPR012768">
    <property type="entry name" value="Trehalose_TreZ"/>
</dbReference>
<evidence type="ECO:0000256" key="15">
    <source>
        <dbReference type="SAM" id="MobiDB-lite"/>
    </source>
</evidence>
<dbReference type="Gene3D" id="2.60.40.1180">
    <property type="entry name" value="Golgi alpha-mannosidase II"/>
    <property type="match status" value="1"/>
</dbReference>
<dbReference type="Gene3D" id="1.10.10.760">
    <property type="entry name" value="E-set domains of sugar-utilizing enzymes"/>
    <property type="match status" value="1"/>
</dbReference>
<dbReference type="InterPro" id="IPR006047">
    <property type="entry name" value="GH13_cat_dom"/>
</dbReference>
<evidence type="ECO:0000256" key="8">
    <source>
        <dbReference type="ARBA" id="ARBA00023277"/>
    </source>
</evidence>